<evidence type="ECO:0000256" key="6">
    <source>
        <dbReference type="PIRSR" id="PIRSR600821-50"/>
    </source>
</evidence>
<comment type="function">
    <text evidence="5">Catalyzes the interconversion of L-alanine and D-alanine. May also act on other amino acids.</text>
</comment>
<dbReference type="Pfam" id="PF01168">
    <property type="entry name" value="Ala_racemase_N"/>
    <property type="match status" value="1"/>
</dbReference>
<gene>
    <name evidence="9" type="primary">alr</name>
    <name evidence="9" type="ORF">P0M35_12840</name>
</gene>
<comment type="similarity">
    <text evidence="5">Belongs to the alanine racemase family.</text>
</comment>
<evidence type="ECO:0000256" key="7">
    <source>
        <dbReference type="PIRSR" id="PIRSR600821-52"/>
    </source>
</evidence>
<dbReference type="Gene3D" id="3.20.20.10">
    <property type="entry name" value="Alanine racemase"/>
    <property type="match status" value="1"/>
</dbReference>
<dbReference type="SUPFAM" id="SSF51419">
    <property type="entry name" value="PLP-binding barrel"/>
    <property type="match status" value="1"/>
</dbReference>
<dbReference type="GO" id="GO:0005829">
    <property type="term" value="C:cytosol"/>
    <property type="evidence" value="ECO:0007669"/>
    <property type="project" value="TreeGrafter"/>
</dbReference>
<dbReference type="SUPFAM" id="SSF50621">
    <property type="entry name" value="Alanine racemase C-terminal domain-like"/>
    <property type="match status" value="1"/>
</dbReference>
<dbReference type="InterPro" id="IPR009006">
    <property type="entry name" value="Ala_racemase/Decarboxylase_C"/>
</dbReference>
<feature type="binding site" evidence="5 7">
    <location>
        <position position="324"/>
    </location>
    <ligand>
        <name>substrate</name>
    </ligand>
</feature>
<keyword evidence="10" id="KW-1185">Reference proteome</keyword>
<dbReference type="Gene3D" id="2.40.37.10">
    <property type="entry name" value="Lyase, Ornithine Decarboxylase, Chain A, domain 1"/>
    <property type="match status" value="1"/>
</dbReference>
<dbReference type="FunFam" id="3.20.20.10:FF:000002">
    <property type="entry name" value="Alanine racemase"/>
    <property type="match status" value="1"/>
</dbReference>
<dbReference type="InterPro" id="IPR029066">
    <property type="entry name" value="PLP-binding_barrel"/>
</dbReference>
<dbReference type="GO" id="GO:0008784">
    <property type="term" value="F:alanine racemase activity"/>
    <property type="evidence" value="ECO:0007669"/>
    <property type="project" value="UniProtKB-UniRule"/>
</dbReference>
<dbReference type="SMART" id="SM01005">
    <property type="entry name" value="Ala_racemase_C"/>
    <property type="match status" value="1"/>
</dbReference>
<comment type="caution">
    <text evidence="9">The sequence shown here is derived from an EMBL/GenBank/DDBJ whole genome shotgun (WGS) entry which is preliminary data.</text>
</comment>
<feature type="active site" description="Proton acceptor; specific for D-alanine" evidence="5">
    <location>
        <position position="49"/>
    </location>
</feature>
<protein>
    <recommendedName>
        <fullName evidence="5">Alanine racemase</fullName>
        <ecNumber evidence="5">5.1.1.1</ecNumber>
    </recommendedName>
</protein>
<dbReference type="GO" id="GO:0030632">
    <property type="term" value="P:D-alanine biosynthetic process"/>
    <property type="evidence" value="ECO:0007669"/>
    <property type="project" value="UniProtKB-UniRule"/>
</dbReference>
<organism evidence="9 10">
    <name type="scientific">Stygiobacter electus</name>
    <dbReference type="NCBI Taxonomy" id="3032292"/>
    <lineage>
        <taxon>Bacteria</taxon>
        <taxon>Pseudomonadati</taxon>
        <taxon>Ignavibacteriota</taxon>
        <taxon>Ignavibacteria</taxon>
        <taxon>Ignavibacteriales</taxon>
        <taxon>Melioribacteraceae</taxon>
        <taxon>Stygiobacter</taxon>
    </lineage>
</organism>
<dbReference type="PANTHER" id="PTHR30511">
    <property type="entry name" value="ALANINE RACEMASE"/>
    <property type="match status" value="1"/>
</dbReference>
<evidence type="ECO:0000256" key="2">
    <source>
        <dbReference type="ARBA" id="ARBA00001933"/>
    </source>
</evidence>
<feature type="domain" description="Alanine racemase C-terminal" evidence="8">
    <location>
        <begin position="255"/>
        <end position="382"/>
    </location>
</feature>
<reference evidence="9" key="1">
    <citation type="submission" date="2023-03" db="EMBL/GenBank/DDBJ databases">
        <title>Stygiobacter electus gen. nov., sp. nov., facultatively anaerobic thermotolerant bacterium of the class Ignavibacteria from a well of Yessentuki mineral water deposit.</title>
        <authorList>
            <person name="Podosokorskaya O.A."/>
            <person name="Elcheninov A.G."/>
            <person name="Petrova N.F."/>
            <person name="Zavarzina D.G."/>
            <person name="Kublanov I.V."/>
            <person name="Merkel A.Y."/>
        </authorList>
    </citation>
    <scope>NUCLEOTIDE SEQUENCE</scope>
    <source>
        <strain evidence="9">09-Me</strain>
    </source>
</reference>
<dbReference type="InterPro" id="IPR001608">
    <property type="entry name" value="Ala_racemase_N"/>
</dbReference>
<accession>A0AAE3P2T7</accession>
<comment type="cofactor">
    <cofactor evidence="2 5 6">
        <name>pyridoxal 5'-phosphate</name>
        <dbReference type="ChEBI" id="CHEBI:597326"/>
    </cofactor>
</comment>
<comment type="pathway">
    <text evidence="5">Amino-acid biosynthesis; D-alanine biosynthesis; D-alanine from L-alanine: step 1/1.</text>
</comment>
<feature type="modified residue" description="N6-(pyridoxal phosphate)lysine" evidence="5 6">
    <location>
        <position position="49"/>
    </location>
</feature>
<dbReference type="InterPro" id="IPR000821">
    <property type="entry name" value="Ala_racemase"/>
</dbReference>
<dbReference type="Pfam" id="PF00842">
    <property type="entry name" value="Ala_racemase_C"/>
    <property type="match status" value="1"/>
</dbReference>
<evidence type="ECO:0000256" key="3">
    <source>
        <dbReference type="ARBA" id="ARBA00022898"/>
    </source>
</evidence>
<evidence type="ECO:0000313" key="10">
    <source>
        <dbReference type="Proteomes" id="UP001221302"/>
    </source>
</evidence>
<dbReference type="PRINTS" id="PR00992">
    <property type="entry name" value="ALARACEMASE"/>
</dbReference>
<feature type="binding site" evidence="5 7">
    <location>
        <position position="147"/>
    </location>
    <ligand>
        <name>substrate</name>
    </ligand>
</feature>
<evidence type="ECO:0000256" key="1">
    <source>
        <dbReference type="ARBA" id="ARBA00000316"/>
    </source>
</evidence>
<dbReference type="Proteomes" id="UP001221302">
    <property type="component" value="Unassembled WGS sequence"/>
</dbReference>
<dbReference type="HAMAP" id="MF_01201">
    <property type="entry name" value="Ala_racemase"/>
    <property type="match status" value="1"/>
</dbReference>
<dbReference type="InterPro" id="IPR011079">
    <property type="entry name" value="Ala_racemase_C"/>
</dbReference>
<name>A0AAE3P2T7_9BACT</name>
<dbReference type="GO" id="GO:0030170">
    <property type="term" value="F:pyridoxal phosphate binding"/>
    <property type="evidence" value="ECO:0007669"/>
    <property type="project" value="UniProtKB-UniRule"/>
</dbReference>
<dbReference type="NCBIfam" id="TIGR00492">
    <property type="entry name" value="alr"/>
    <property type="match status" value="1"/>
</dbReference>
<dbReference type="CDD" id="cd00430">
    <property type="entry name" value="PLPDE_III_AR"/>
    <property type="match status" value="1"/>
</dbReference>
<dbReference type="PANTHER" id="PTHR30511:SF0">
    <property type="entry name" value="ALANINE RACEMASE, CATABOLIC-RELATED"/>
    <property type="match status" value="1"/>
</dbReference>
<dbReference type="AlphaFoldDB" id="A0AAE3P2T7"/>
<evidence type="ECO:0000256" key="5">
    <source>
        <dbReference type="HAMAP-Rule" id="MF_01201"/>
    </source>
</evidence>
<evidence type="ECO:0000313" key="9">
    <source>
        <dbReference type="EMBL" id="MDF1613044.1"/>
    </source>
</evidence>
<proteinExistence type="inferred from homology"/>
<keyword evidence="3 5" id="KW-0663">Pyridoxal phosphate</keyword>
<dbReference type="RefSeq" id="WP_321536815.1">
    <property type="nucleotide sequence ID" value="NZ_JARGDL010000024.1"/>
</dbReference>
<dbReference type="EMBL" id="JARGDL010000024">
    <property type="protein sequence ID" value="MDF1613044.1"/>
    <property type="molecule type" value="Genomic_DNA"/>
</dbReference>
<evidence type="ECO:0000259" key="8">
    <source>
        <dbReference type="SMART" id="SM01005"/>
    </source>
</evidence>
<feature type="active site" description="Proton acceptor; specific for L-alanine" evidence="5">
    <location>
        <position position="276"/>
    </location>
</feature>
<keyword evidence="4 5" id="KW-0413">Isomerase</keyword>
<sequence length="382" mass="43438">MEKKIYTETIYNEEIIRPTRVEVDLQKIKQNYYEIKKYIGNTKIMPILKANAYGHGLIRIAKLMEELNADYIGVAVLEEGILLRQNGIQLPILVLGGIWGNQIPLFLKYDLTITASSIIKLKQIDEVASNLKTKAKVHLKIDTGMERIGVHYYNSETFFQESLKCKNIIVEGVYSHFANSESVDLTFPKLQLERFNESILFYEKHSIEIPIRHISNSGAILQLPEANFDLVRPGLLLYGVYPSDEINKNIKVEPALSWKSLVVYFKVIKKESTVGYGMKWKAEKNIRAVTIPVGYGDGYFRSMSHKAEVIINKKRYPVIGTISMDQIVVNIENDSAYNGDEVILIGKDGEASLTVENLAEWAGTIPYEILTNINTRVPRVYV</sequence>
<dbReference type="EC" id="5.1.1.1" evidence="5"/>
<evidence type="ECO:0000256" key="4">
    <source>
        <dbReference type="ARBA" id="ARBA00023235"/>
    </source>
</evidence>
<comment type="catalytic activity">
    <reaction evidence="1 5">
        <text>L-alanine = D-alanine</text>
        <dbReference type="Rhea" id="RHEA:20249"/>
        <dbReference type="ChEBI" id="CHEBI:57416"/>
        <dbReference type="ChEBI" id="CHEBI:57972"/>
        <dbReference type="EC" id="5.1.1.1"/>
    </reaction>
</comment>